<evidence type="ECO:0000313" key="1">
    <source>
        <dbReference type="EMBL" id="GBP55590.1"/>
    </source>
</evidence>
<accession>A0A4C1WXJ8</accession>
<sequence>MRGRDPELSVRDCRCLMYQAQLTFAHQECELHAYAPLMRREEIDRRSGGAPVVFLSAFELGGVGFDHEHELVNR</sequence>
<keyword evidence="2" id="KW-1185">Reference proteome</keyword>
<reference evidence="1 2" key="1">
    <citation type="journal article" date="2019" name="Commun. Biol.">
        <title>The bagworm genome reveals a unique fibroin gene that provides high tensile strength.</title>
        <authorList>
            <person name="Kono N."/>
            <person name="Nakamura H."/>
            <person name="Ohtoshi R."/>
            <person name="Tomita M."/>
            <person name="Numata K."/>
            <person name="Arakawa K."/>
        </authorList>
    </citation>
    <scope>NUCLEOTIDE SEQUENCE [LARGE SCALE GENOMIC DNA]</scope>
</reference>
<gene>
    <name evidence="1" type="ORF">EVAR_35824_1</name>
</gene>
<organism evidence="1 2">
    <name type="scientific">Eumeta variegata</name>
    <name type="common">Bagworm moth</name>
    <name type="synonym">Eumeta japonica</name>
    <dbReference type="NCBI Taxonomy" id="151549"/>
    <lineage>
        <taxon>Eukaryota</taxon>
        <taxon>Metazoa</taxon>
        <taxon>Ecdysozoa</taxon>
        <taxon>Arthropoda</taxon>
        <taxon>Hexapoda</taxon>
        <taxon>Insecta</taxon>
        <taxon>Pterygota</taxon>
        <taxon>Neoptera</taxon>
        <taxon>Endopterygota</taxon>
        <taxon>Lepidoptera</taxon>
        <taxon>Glossata</taxon>
        <taxon>Ditrysia</taxon>
        <taxon>Tineoidea</taxon>
        <taxon>Psychidae</taxon>
        <taxon>Oiketicinae</taxon>
        <taxon>Eumeta</taxon>
    </lineage>
</organism>
<dbReference type="EMBL" id="BGZK01000673">
    <property type="protein sequence ID" value="GBP55590.1"/>
    <property type="molecule type" value="Genomic_DNA"/>
</dbReference>
<dbReference type="AlphaFoldDB" id="A0A4C1WXJ8"/>
<comment type="caution">
    <text evidence="1">The sequence shown here is derived from an EMBL/GenBank/DDBJ whole genome shotgun (WGS) entry which is preliminary data.</text>
</comment>
<protein>
    <submittedName>
        <fullName evidence="1">Uncharacterized protein</fullName>
    </submittedName>
</protein>
<proteinExistence type="predicted"/>
<dbReference type="Proteomes" id="UP000299102">
    <property type="component" value="Unassembled WGS sequence"/>
</dbReference>
<evidence type="ECO:0000313" key="2">
    <source>
        <dbReference type="Proteomes" id="UP000299102"/>
    </source>
</evidence>
<name>A0A4C1WXJ8_EUMVA</name>